<feature type="region of interest" description="Disordered" evidence="4">
    <location>
        <begin position="24"/>
        <end position="47"/>
    </location>
</feature>
<dbReference type="Gene3D" id="1.10.30.10">
    <property type="entry name" value="High mobility group box domain"/>
    <property type="match status" value="1"/>
</dbReference>
<evidence type="ECO:0000259" key="5">
    <source>
        <dbReference type="PROSITE" id="PS50118"/>
    </source>
</evidence>
<dbReference type="InterPro" id="IPR036910">
    <property type="entry name" value="HMG_box_dom_sf"/>
</dbReference>
<evidence type="ECO:0000313" key="6">
    <source>
        <dbReference type="EMBL" id="OCB86846.1"/>
    </source>
</evidence>
<dbReference type="EMBL" id="LNZH02000198">
    <property type="protein sequence ID" value="OCB86846.1"/>
    <property type="molecule type" value="Genomic_DNA"/>
</dbReference>
<dbReference type="Proteomes" id="UP000757232">
    <property type="component" value="Unassembled WGS sequence"/>
</dbReference>
<dbReference type="PANTHER" id="PTHR45789">
    <property type="entry name" value="FI18025P1"/>
    <property type="match status" value="1"/>
</dbReference>
<feature type="domain" description="HMG box" evidence="5">
    <location>
        <begin position="43"/>
        <end position="114"/>
    </location>
</feature>
<dbReference type="GO" id="GO:0000978">
    <property type="term" value="F:RNA polymerase II cis-regulatory region sequence-specific DNA binding"/>
    <property type="evidence" value="ECO:0007669"/>
    <property type="project" value="TreeGrafter"/>
</dbReference>
<sequence>MTGPERVARSDIRYNPFTHVVIEPYNIPSSPKSSKKKDDAPQPPRPQNAWILYRAWALNDLLERQPELKGTPQSQLSKILGTQWANESPDIRKHFEHQANLNKERHAQEFPDYVFKPQKKEEKEREREKKKQEKARDREAAKLRKEVERNMRAGYLPPFMMSRPTIEVLQKLAFIKFADLGPSPPISQCPSPETMSVSIDDESVNVVSQDTSSSSTIDLTLSEGELATTSVSVPATSEVQFSTCSSDVDQQSVSIMSSVATPSQPDSAMLVDAPMASGSSSDGPIDWSKYGISSMSDIEAFINKAFPSEATDSEPNQFEMPSGNIVPSPGCVDRASQANVFDFSGLVSIPLDESAGMLDDQYDCHLANPHAEQDSSFSNSHDQAQQESKEALFLEPFVQLDVSLGHLLSAGKEVGNTLLDEQEASANGERVMAAEHVQDGAPATLVERCAPSSFLPSPPESSSSATSPLAPGLFDFGGATNLCASSSNQDAFGSMGFSDSMSNTDTASSAWSLPSFSDYGGHDSFGFGSTSGEASTTTLRLSTNMEENARKSFPTGFFSGVPPTPVSATPWKSDPFDIGEIGMADFSSLSAAASNANDSQMQNEDAWLSSYFNEAGSGPV</sequence>
<dbReference type="InterPro" id="IPR009071">
    <property type="entry name" value="HMG_box_dom"/>
</dbReference>
<evidence type="ECO:0000256" key="4">
    <source>
        <dbReference type="SAM" id="MobiDB-lite"/>
    </source>
</evidence>
<keyword evidence="7" id="KW-1185">Reference proteome</keyword>
<dbReference type="AlphaFoldDB" id="A0A9Q5HVM1"/>
<evidence type="ECO:0000256" key="3">
    <source>
        <dbReference type="PROSITE-ProRule" id="PRU00267"/>
    </source>
</evidence>
<proteinExistence type="predicted"/>
<evidence type="ECO:0000313" key="7">
    <source>
        <dbReference type="Proteomes" id="UP000757232"/>
    </source>
</evidence>
<dbReference type="PANTHER" id="PTHR45789:SF2">
    <property type="entry name" value="FI18025P1"/>
    <property type="match status" value="1"/>
</dbReference>
<dbReference type="InterPro" id="IPR051356">
    <property type="entry name" value="SOX/SOX-like_TF"/>
</dbReference>
<dbReference type="PROSITE" id="PS50118">
    <property type="entry name" value="HMG_BOX_2"/>
    <property type="match status" value="1"/>
</dbReference>
<feature type="compositionally biased region" description="Basic and acidic residues" evidence="4">
    <location>
        <begin position="118"/>
        <end position="141"/>
    </location>
</feature>
<keyword evidence="2 3" id="KW-0539">Nucleus</keyword>
<dbReference type="CDD" id="cd01389">
    <property type="entry name" value="HMG-box_ROX1-like"/>
    <property type="match status" value="1"/>
</dbReference>
<organism evidence="6 7">
    <name type="scientific">Sanghuangporus baumii</name>
    <name type="common">Phellinus baumii</name>
    <dbReference type="NCBI Taxonomy" id="108892"/>
    <lineage>
        <taxon>Eukaryota</taxon>
        <taxon>Fungi</taxon>
        <taxon>Dikarya</taxon>
        <taxon>Basidiomycota</taxon>
        <taxon>Agaricomycotina</taxon>
        <taxon>Agaricomycetes</taxon>
        <taxon>Hymenochaetales</taxon>
        <taxon>Hymenochaetaceae</taxon>
        <taxon>Sanghuangporus</taxon>
    </lineage>
</organism>
<dbReference type="SUPFAM" id="SSF47095">
    <property type="entry name" value="HMG-box"/>
    <property type="match status" value="1"/>
</dbReference>
<keyword evidence="1 3" id="KW-0238">DNA-binding</keyword>
<accession>A0A9Q5HVM1</accession>
<dbReference type="GO" id="GO:0005634">
    <property type="term" value="C:nucleus"/>
    <property type="evidence" value="ECO:0007669"/>
    <property type="project" value="UniProtKB-UniRule"/>
</dbReference>
<feature type="DNA-binding region" description="HMG box" evidence="3">
    <location>
        <begin position="43"/>
        <end position="114"/>
    </location>
</feature>
<evidence type="ECO:0000256" key="2">
    <source>
        <dbReference type="ARBA" id="ARBA00023242"/>
    </source>
</evidence>
<dbReference type="Pfam" id="PF00505">
    <property type="entry name" value="HMG_box"/>
    <property type="match status" value="1"/>
</dbReference>
<dbReference type="OrthoDB" id="6247875at2759"/>
<comment type="caution">
    <text evidence="6">The sequence shown here is derived from an EMBL/GenBank/DDBJ whole genome shotgun (WGS) entry which is preliminary data.</text>
</comment>
<gene>
    <name evidence="6" type="ORF">A7U60_g6019</name>
</gene>
<dbReference type="GO" id="GO:0000981">
    <property type="term" value="F:DNA-binding transcription factor activity, RNA polymerase II-specific"/>
    <property type="evidence" value="ECO:0007669"/>
    <property type="project" value="TreeGrafter"/>
</dbReference>
<name>A0A9Q5HVM1_SANBA</name>
<dbReference type="SMART" id="SM00398">
    <property type="entry name" value="HMG"/>
    <property type="match status" value="1"/>
</dbReference>
<protein>
    <recommendedName>
        <fullName evidence="5">HMG box domain-containing protein</fullName>
    </recommendedName>
</protein>
<feature type="region of interest" description="Disordered" evidence="4">
    <location>
        <begin position="106"/>
        <end position="141"/>
    </location>
</feature>
<reference evidence="6" key="1">
    <citation type="submission" date="2016-06" db="EMBL/GenBank/DDBJ databases">
        <title>Draft Genome sequence of the fungus Inonotus baumii.</title>
        <authorList>
            <person name="Zhu H."/>
            <person name="Lin W."/>
        </authorList>
    </citation>
    <scope>NUCLEOTIDE SEQUENCE</scope>
    <source>
        <strain evidence="6">821</strain>
    </source>
</reference>
<evidence type="ECO:0000256" key="1">
    <source>
        <dbReference type="ARBA" id="ARBA00023125"/>
    </source>
</evidence>